<dbReference type="InterPro" id="IPR029063">
    <property type="entry name" value="SAM-dependent_MTases_sf"/>
</dbReference>
<gene>
    <name evidence="2" type="ORF">XA68_11558</name>
</gene>
<dbReference type="PANTHER" id="PTHR43712:SF16">
    <property type="entry name" value="O-METHYLTRANSFERASE ELCB"/>
    <property type="match status" value="1"/>
</dbReference>
<keyword evidence="3" id="KW-1185">Reference proteome</keyword>
<accession>A0A2A9P224</accession>
<name>A0A2A9P224_OPHUN</name>
<dbReference type="Gene3D" id="3.40.50.150">
    <property type="entry name" value="Vaccinia Virus protein VP39"/>
    <property type="match status" value="1"/>
</dbReference>
<dbReference type="Proteomes" id="UP000037136">
    <property type="component" value="Unassembled WGS sequence"/>
</dbReference>
<protein>
    <submittedName>
        <fullName evidence="2">Uncharacterized protein</fullName>
    </submittedName>
</protein>
<dbReference type="InterPro" id="IPR036388">
    <property type="entry name" value="WH-like_DNA-bd_sf"/>
</dbReference>
<dbReference type="STRING" id="268505.A0A2A9P224"/>
<evidence type="ECO:0000313" key="3">
    <source>
        <dbReference type="Proteomes" id="UP000037136"/>
    </source>
</evidence>
<dbReference type="AlphaFoldDB" id="A0A2A9P224"/>
<dbReference type="InterPro" id="IPR036390">
    <property type="entry name" value="WH_DNA-bd_sf"/>
</dbReference>
<sequence>MGKFKVPSWLQPAADGKKLNRRSFSGFSSQRRLKHESLPVGKASSPPPPPPPTPPPSSRLMELAAKITVETEKLDSYVREKGLQEPGFAVDAPDTFPPLPPHLQTSRLEVVCAAQELESLIRGPRESVRWAAWSYLDTLSLQIINNYGIAQLVPLDRPMPLSQLQTKTTLDATNLARVLRHAMTKHVFCEISPGLIGHTAASRLLAHDESLQDWVGFNSEDVFPAAAHALEALKAYPEATSLTTTGFNFAFDTVGKEPMFVTFGKDPQRARRMGGAMASLSGGEGYEVSHFVDSYDLTDVDARAGTFVDRAAAHLRGPVCRGSDPIATARLF</sequence>
<reference evidence="2 3" key="2">
    <citation type="journal article" date="2017" name="Sci. Rep.">
        <title>Ant-infecting Ophiocordyceps genomes reveal a high diversity of potential behavioral manipulation genes and a possible major role for enterotoxins.</title>
        <authorList>
            <person name="de Bekker C."/>
            <person name="Ohm R.A."/>
            <person name="Evans H.C."/>
            <person name="Brachmann A."/>
            <person name="Hughes D.P."/>
        </authorList>
    </citation>
    <scope>NUCLEOTIDE SEQUENCE [LARGE SCALE GENOMIC DNA]</scope>
    <source>
        <strain evidence="2 3">SC16a</strain>
    </source>
</reference>
<dbReference type="EMBL" id="LAZP02001564">
    <property type="protein sequence ID" value="PFH54940.1"/>
    <property type="molecule type" value="Genomic_DNA"/>
</dbReference>
<organism evidence="2 3">
    <name type="scientific">Ophiocordyceps unilateralis</name>
    <name type="common">Zombie-ant fungus</name>
    <name type="synonym">Torrubia unilateralis</name>
    <dbReference type="NCBI Taxonomy" id="268505"/>
    <lineage>
        <taxon>Eukaryota</taxon>
        <taxon>Fungi</taxon>
        <taxon>Dikarya</taxon>
        <taxon>Ascomycota</taxon>
        <taxon>Pezizomycotina</taxon>
        <taxon>Sordariomycetes</taxon>
        <taxon>Hypocreomycetidae</taxon>
        <taxon>Hypocreales</taxon>
        <taxon>Ophiocordycipitaceae</taxon>
        <taxon>Ophiocordyceps</taxon>
    </lineage>
</organism>
<feature type="compositionally biased region" description="Pro residues" evidence="1">
    <location>
        <begin position="45"/>
        <end position="57"/>
    </location>
</feature>
<dbReference type="SUPFAM" id="SSF46785">
    <property type="entry name" value="Winged helix' DNA-binding domain"/>
    <property type="match status" value="1"/>
</dbReference>
<reference evidence="2 3" key="1">
    <citation type="journal article" date="2015" name="BMC Genomics">
        <title>Gene expression during zombie ant biting behavior reflects the complexity underlying fungal parasitic behavioral manipulation.</title>
        <authorList>
            <person name="de Bekker C."/>
            <person name="Ohm R.A."/>
            <person name="Loreto R.G."/>
            <person name="Sebastian A."/>
            <person name="Albert I."/>
            <person name="Merrow M."/>
            <person name="Brachmann A."/>
            <person name="Hughes D.P."/>
        </authorList>
    </citation>
    <scope>NUCLEOTIDE SEQUENCE [LARGE SCALE GENOMIC DNA]</scope>
    <source>
        <strain evidence="2 3">SC16a</strain>
    </source>
</reference>
<dbReference type="Gene3D" id="1.10.10.10">
    <property type="entry name" value="Winged helix-like DNA-binding domain superfamily/Winged helix DNA-binding domain"/>
    <property type="match status" value="1"/>
</dbReference>
<comment type="caution">
    <text evidence="2">The sequence shown here is derived from an EMBL/GenBank/DDBJ whole genome shotgun (WGS) entry which is preliminary data.</text>
</comment>
<feature type="region of interest" description="Disordered" evidence="1">
    <location>
        <begin position="15"/>
        <end position="57"/>
    </location>
</feature>
<evidence type="ECO:0000256" key="1">
    <source>
        <dbReference type="SAM" id="MobiDB-lite"/>
    </source>
</evidence>
<dbReference type="PANTHER" id="PTHR43712">
    <property type="entry name" value="PUTATIVE (AFU_ORTHOLOGUE AFUA_4G14580)-RELATED"/>
    <property type="match status" value="1"/>
</dbReference>
<dbReference type="OrthoDB" id="2410195at2759"/>
<evidence type="ECO:0000313" key="2">
    <source>
        <dbReference type="EMBL" id="PFH54940.1"/>
    </source>
</evidence>
<proteinExistence type="predicted"/>